<dbReference type="RefSeq" id="WP_102874958.1">
    <property type="nucleotide sequence ID" value="NZ_CP010705.1"/>
</dbReference>
<name>A0ABM6RHM0_9RHOB</name>
<evidence type="ECO:0000313" key="2">
    <source>
        <dbReference type="EMBL" id="AUQ95941.1"/>
    </source>
</evidence>
<gene>
    <name evidence="2" type="ORF">PhaeoP66_03199</name>
</gene>
<keyword evidence="3" id="KW-1185">Reference proteome</keyword>
<accession>A0ABM6RHM0</accession>
<dbReference type="EMBL" id="CP010705">
    <property type="protein sequence ID" value="AUQ95941.1"/>
    <property type="molecule type" value="Genomic_DNA"/>
</dbReference>
<organism evidence="2 3">
    <name type="scientific">Phaeobacter inhibens</name>
    <dbReference type="NCBI Taxonomy" id="221822"/>
    <lineage>
        <taxon>Bacteria</taxon>
        <taxon>Pseudomonadati</taxon>
        <taxon>Pseudomonadota</taxon>
        <taxon>Alphaproteobacteria</taxon>
        <taxon>Rhodobacterales</taxon>
        <taxon>Roseobacteraceae</taxon>
        <taxon>Phaeobacter</taxon>
    </lineage>
</organism>
<evidence type="ECO:0000256" key="1">
    <source>
        <dbReference type="SAM" id="MobiDB-lite"/>
    </source>
</evidence>
<feature type="region of interest" description="Disordered" evidence="1">
    <location>
        <begin position="151"/>
        <end position="221"/>
    </location>
</feature>
<evidence type="ECO:0008006" key="4">
    <source>
        <dbReference type="Google" id="ProtNLM"/>
    </source>
</evidence>
<dbReference type="Proteomes" id="UP000236536">
    <property type="component" value="Chromosome"/>
</dbReference>
<reference evidence="2 3" key="1">
    <citation type="journal article" date="2017" name="Genome Biol. Evol.">
        <title>Trajectories and Drivers of Genome Evolution in Surface-Associated Marine Phaeobacter.</title>
        <authorList>
            <person name="Freese H.M."/>
            <person name="Sikorski J."/>
            <person name="Bunk B."/>
            <person name="Scheuner C."/>
            <person name="Meier-Kolthoff J.P."/>
            <person name="Sproer C."/>
            <person name="Gram L."/>
            <person name="Overmann J."/>
        </authorList>
    </citation>
    <scope>NUCLEOTIDE SEQUENCE [LARGE SCALE GENOMIC DNA]</scope>
    <source>
        <strain evidence="2 3">P66</strain>
    </source>
</reference>
<reference evidence="2 3" key="2">
    <citation type="journal article" date="2017" name="Int. J. Syst. Evol. Microbiol.">
        <title>Adaptation of Surface-Associated Bacteria to the Open Ocean: A Genomically Distinct Subpopulation of Phaeobacter gallaeciensis Colonizes Pacific Mesozooplankton.</title>
        <authorList>
            <person name="Freese H.M."/>
            <person name="Methner A."/>
            <person name="Overmann J."/>
        </authorList>
    </citation>
    <scope>NUCLEOTIDE SEQUENCE [LARGE SCALE GENOMIC DNA]</scope>
    <source>
        <strain evidence="2 3">P66</strain>
    </source>
</reference>
<feature type="compositionally biased region" description="Basic and acidic residues" evidence="1">
    <location>
        <begin position="199"/>
        <end position="213"/>
    </location>
</feature>
<sequence>MNQIPPEWLIYANQSATRSRPISPELQKAMAFLPEMGLQMQVFSGGQPGFGSGGARVGSVRHDHGEAADVFFLRDGQRLDWANPEQTPIFQDVVRRAKAAGLTGFGAGPGYMQPGSMHIGYGTPAVWGAGGKGANAPNWLREAYGAAPATAPATKPAVAPPSMTPGGFAGQLDMGTPVAPTLADLFAPPKPQEPSVQQKVEDREAANQRRREALFGGGLFG</sequence>
<protein>
    <recommendedName>
        <fullName evidence="4">Peptidase M15A C-terminal domain-containing protein</fullName>
    </recommendedName>
</protein>
<proteinExistence type="predicted"/>
<evidence type="ECO:0000313" key="3">
    <source>
        <dbReference type="Proteomes" id="UP000236536"/>
    </source>
</evidence>